<sequence length="526" mass="58705">MSANMMGWAAAPGTQSAPPPPGAVAAYSYPNPAYTQVQVRQTFAQPYSVHPPPHMAASAPPPTYAASQMSASPPANPTPPSNKSRIEWPDSVRDYVRRSFMPGHMDNSVARTDMESQLKATISAATDAGQLHTIDWETYPLPQQLIRAARVAREAQEQKMRGTATGGKKRKSLDFAESTSDPSKSATAAPWHRKLESRISHGTTSDPSQLPAEPLAKSKYQKANEKRQKRAERFNNGHLQSSPQRSPTPPPAAGPVVGTCETLEKSYLRLTAPPKPETVRPEIVLRKTLDLLKKKWRKESNYNYICDQFKSVRQDLTVQRIKNDFTVRVYENHARIAMEKGDLGEYNQCQTQLMALYKLGLKGNPNEFKAYRILYFIHTANRSALNDALADLTTAEKSEPSIKHALDVRSALATGNYHRFFQLYQDPPILGGYLMDMFVGRERLAALCNICKAYKPEVKLRFVTEELGFMSDEEAAQFIVNHNADHLLVSKEQEDHEMYFLTGQGVGFFEAAKTAAFGRVDIKGQM</sequence>
<name>A0A2T3AKM1_9PEZI</name>
<feature type="compositionally biased region" description="Basic and acidic residues" evidence="1">
    <location>
        <begin position="222"/>
        <end position="235"/>
    </location>
</feature>
<evidence type="ECO:0000313" key="4">
    <source>
        <dbReference type="Proteomes" id="UP000241462"/>
    </source>
</evidence>
<feature type="compositionally biased region" description="Pro residues" evidence="1">
    <location>
        <begin position="49"/>
        <end position="63"/>
    </location>
</feature>
<gene>
    <name evidence="3" type="ORF">BD289DRAFT_449988</name>
</gene>
<dbReference type="OrthoDB" id="199574at2759"/>
<accession>A0A2T3AKM1</accession>
<dbReference type="FunFam" id="1.25.40.990:FF:000006">
    <property type="entry name" value="Putative SAC3/GANP domain protein"/>
    <property type="match status" value="1"/>
</dbReference>
<feature type="domain" description="PCI" evidence="2">
    <location>
        <begin position="342"/>
        <end position="506"/>
    </location>
</feature>
<feature type="compositionally biased region" description="Basic and acidic residues" evidence="1">
    <location>
        <begin position="151"/>
        <end position="160"/>
    </location>
</feature>
<dbReference type="AlphaFoldDB" id="A0A2T3AKM1"/>
<feature type="compositionally biased region" description="Low complexity" evidence="1">
    <location>
        <begin position="64"/>
        <end position="73"/>
    </location>
</feature>
<dbReference type="Gene3D" id="1.25.40.990">
    <property type="match status" value="1"/>
</dbReference>
<dbReference type="InParanoid" id="A0A2T3AKM1"/>
<evidence type="ECO:0000313" key="3">
    <source>
        <dbReference type="EMBL" id="PSS02202.1"/>
    </source>
</evidence>
<proteinExistence type="predicted"/>
<feature type="region of interest" description="Disordered" evidence="1">
    <location>
        <begin position="150"/>
        <end position="256"/>
    </location>
</feature>
<organism evidence="3 4">
    <name type="scientific">Coniella lustricola</name>
    <dbReference type="NCBI Taxonomy" id="2025994"/>
    <lineage>
        <taxon>Eukaryota</taxon>
        <taxon>Fungi</taxon>
        <taxon>Dikarya</taxon>
        <taxon>Ascomycota</taxon>
        <taxon>Pezizomycotina</taxon>
        <taxon>Sordariomycetes</taxon>
        <taxon>Sordariomycetidae</taxon>
        <taxon>Diaporthales</taxon>
        <taxon>Schizoparmaceae</taxon>
        <taxon>Coniella</taxon>
    </lineage>
</organism>
<dbReference type="PANTHER" id="PTHR12436:SF4">
    <property type="entry name" value="LEUKOCYTE RECEPTOR CLUSTER MEMBER 8"/>
    <property type="match status" value="1"/>
</dbReference>
<feature type="region of interest" description="Disordered" evidence="1">
    <location>
        <begin position="1"/>
        <end position="24"/>
    </location>
</feature>
<evidence type="ECO:0000259" key="2">
    <source>
        <dbReference type="PROSITE" id="PS50250"/>
    </source>
</evidence>
<evidence type="ECO:0000256" key="1">
    <source>
        <dbReference type="SAM" id="MobiDB-lite"/>
    </source>
</evidence>
<dbReference type="InterPro" id="IPR005062">
    <property type="entry name" value="SAC3/GANP/THP3_conserved"/>
</dbReference>
<dbReference type="Proteomes" id="UP000241462">
    <property type="component" value="Unassembled WGS sequence"/>
</dbReference>
<dbReference type="Pfam" id="PF03399">
    <property type="entry name" value="SAC3_GANP"/>
    <property type="match status" value="1"/>
</dbReference>
<reference evidence="3 4" key="1">
    <citation type="journal article" date="2018" name="Mycol. Prog.">
        <title>Coniella lustricola, a new species from submerged detritus.</title>
        <authorList>
            <person name="Raudabaugh D.B."/>
            <person name="Iturriaga T."/>
            <person name="Carver A."/>
            <person name="Mondo S."/>
            <person name="Pangilinan J."/>
            <person name="Lipzen A."/>
            <person name="He G."/>
            <person name="Amirebrahimi M."/>
            <person name="Grigoriev I.V."/>
            <person name="Miller A.N."/>
        </authorList>
    </citation>
    <scope>NUCLEOTIDE SEQUENCE [LARGE SCALE GENOMIC DNA]</scope>
    <source>
        <strain evidence="3 4">B22-T-1</strain>
    </source>
</reference>
<dbReference type="GO" id="GO:0005634">
    <property type="term" value="C:nucleus"/>
    <property type="evidence" value="ECO:0007669"/>
    <property type="project" value="TreeGrafter"/>
</dbReference>
<dbReference type="InterPro" id="IPR000717">
    <property type="entry name" value="PCI_dom"/>
</dbReference>
<dbReference type="PROSITE" id="PS50250">
    <property type="entry name" value="PCI"/>
    <property type="match status" value="1"/>
</dbReference>
<feature type="region of interest" description="Disordered" evidence="1">
    <location>
        <begin position="48"/>
        <end position="88"/>
    </location>
</feature>
<dbReference type="FunCoup" id="A0A2T3AKM1">
    <property type="interactions" value="32"/>
</dbReference>
<dbReference type="InterPro" id="IPR045107">
    <property type="entry name" value="SAC3/GANP/THP3"/>
</dbReference>
<dbReference type="STRING" id="2025994.A0A2T3AKM1"/>
<protein>
    <submittedName>
        <fullName evidence="3">SAC3/GANP/Nin1/mts3/eIF-3 p25 family-domain-containing protein</fullName>
    </submittedName>
</protein>
<feature type="compositionally biased region" description="Polar residues" evidence="1">
    <location>
        <begin position="177"/>
        <end position="186"/>
    </location>
</feature>
<dbReference type="PANTHER" id="PTHR12436">
    <property type="entry name" value="80 KDA MCM3-ASSOCIATED PROTEIN"/>
    <property type="match status" value="1"/>
</dbReference>
<keyword evidence="4" id="KW-1185">Reference proteome</keyword>
<dbReference type="EMBL" id="KZ678379">
    <property type="protein sequence ID" value="PSS02202.1"/>
    <property type="molecule type" value="Genomic_DNA"/>
</dbReference>